<evidence type="ECO:0000313" key="1">
    <source>
        <dbReference type="EMBL" id="KSU29300.1"/>
    </source>
</evidence>
<organism evidence="1 2">
    <name type="scientific">Lactococcus lactis subsp. lactis</name>
    <name type="common">Streptococcus lactis</name>
    <dbReference type="NCBI Taxonomy" id="1360"/>
    <lineage>
        <taxon>Bacteria</taxon>
        <taxon>Bacillati</taxon>
        <taxon>Bacillota</taxon>
        <taxon>Bacilli</taxon>
        <taxon>Lactobacillales</taxon>
        <taxon>Streptococcaceae</taxon>
        <taxon>Lactococcus</taxon>
    </lineage>
</organism>
<dbReference type="AlphaFoldDB" id="A0A0V8F673"/>
<dbReference type="Pfam" id="PF09669">
    <property type="entry name" value="Phage_pRha"/>
    <property type="match status" value="1"/>
</dbReference>
<dbReference type="EMBL" id="LKLW01000028">
    <property type="protein sequence ID" value="KSU29300.1"/>
    <property type="molecule type" value="Genomic_DNA"/>
</dbReference>
<dbReference type="InterPro" id="IPR014054">
    <property type="entry name" value="Phage_regulatory_Rha"/>
</dbReference>
<dbReference type="RefSeq" id="WP_014570324.1">
    <property type="nucleotide sequence ID" value="NZ_BJMA01000018.1"/>
</dbReference>
<sequence length="246" mass="28941">MNEITVSLDVIIKNKNVIVSSLSVAKAFDRQHSHILRSIEDIKRDWDSLIQSKNGLNRNIIPLKSQGNKQVIFTDYFKESEYIAENGRLVKFFEMNRNGFMLLANSFNGKRILPIKLAFIERFDELEHITLEQAKETENRKNLNQAIKESPHFKPFYYSRFSDFLCQLITHNKYKTVKKLREDKGYYGKQFSKIPLKSLLDSEEDLKRLQKLENSIIAWLEIDYSFREIKAFLTKEKAQPLPTKKG</sequence>
<proteinExistence type="predicted"/>
<dbReference type="PATRIC" id="fig|1360.115.peg.2593"/>
<accession>A0A0V8F673</accession>
<comment type="caution">
    <text evidence="1">The sequence shown here is derived from an EMBL/GenBank/DDBJ whole genome shotgun (WGS) entry which is preliminary data.</text>
</comment>
<name>A0A0V8F673_LACLL</name>
<gene>
    <name evidence="1" type="ORF">N42_0479</name>
</gene>
<reference evidence="2" key="1">
    <citation type="submission" date="2015-10" db="EMBL/GenBank/DDBJ databases">
        <title>Draft Genome Sequences of 11 Lactococcus lactis subspecies cremoris strains.</title>
        <authorList>
            <person name="Wels M."/>
            <person name="Backus L."/>
            <person name="Boekhorst J."/>
            <person name="Dijkstra A."/>
            <person name="Beerthuizen M."/>
            <person name="Kelly W."/>
            <person name="Siezen R."/>
            <person name="Bachmann H."/>
            <person name="Van Hijum S."/>
        </authorList>
    </citation>
    <scope>NUCLEOTIDE SEQUENCE [LARGE SCALE GENOMIC DNA]</scope>
    <source>
        <strain evidence="2">N42</strain>
    </source>
</reference>
<protein>
    <submittedName>
        <fullName evidence="1">Uncharacterized protein</fullName>
    </submittedName>
</protein>
<dbReference type="Proteomes" id="UP000052991">
    <property type="component" value="Unassembled WGS sequence"/>
</dbReference>
<evidence type="ECO:0000313" key="2">
    <source>
        <dbReference type="Proteomes" id="UP000052991"/>
    </source>
</evidence>